<sequence>MATPEPTSTRRSPASISVIVPSYNGGQRIAEALDSILEQTLPIEQIIVVDDGSSDDTANVVGGYKNRRIQYLRRPHEGMASASNAGLDAARGDFVTFLYAGDRWSPSFAERMQDYLAEDPGIACAFSNFVHLDDSTGKMLGDQFQLYPEIKRPVLLKDAPNAHGRIPKERAFGALVSCSDIPAYLQVMMFRRSAIENLRFEPALGQGADTSFALQAFMRGMVVFTDEVLAIVRQPSGQAAPDLAVPKLGGLKALAPHVTRDRDLAPYQERLIKAHIDAALSLMKRGQVRAGLRTYKDTFQFPGSGLRKFKGSLRLFAALPQGLAK</sequence>
<dbReference type="SUPFAM" id="SSF53448">
    <property type="entry name" value="Nucleotide-diphospho-sugar transferases"/>
    <property type="match status" value="1"/>
</dbReference>
<reference evidence="3" key="1">
    <citation type="submission" date="2020-01" db="EMBL/GenBank/DDBJ databases">
        <title>'Steroidobacter agaridevorans' sp. nov., agar-degrading bacteria isolated from rhizosphere soils.</title>
        <authorList>
            <person name="Ikenaga M."/>
            <person name="Kataoka M."/>
            <person name="Murouchi A."/>
            <person name="Katsuragi S."/>
            <person name="Sakai M."/>
        </authorList>
    </citation>
    <scope>NUCLEOTIDE SEQUENCE [LARGE SCALE GENOMIC DNA]</scope>
    <source>
        <strain evidence="3">YU21-B</strain>
    </source>
</reference>
<dbReference type="Pfam" id="PF00535">
    <property type="entry name" value="Glycos_transf_2"/>
    <property type="match status" value="1"/>
</dbReference>
<feature type="domain" description="Glycosyltransferase 2-like" evidence="1">
    <location>
        <begin position="17"/>
        <end position="165"/>
    </location>
</feature>
<dbReference type="CDD" id="cd00761">
    <property type="entry name" value="Glyco_tranf_GTA_type"/>
    <property type="match status" value="1"/>
</dbReference>
<proteinExistence type="predicted"/>
<evidence type="ECO:0000313" key="3">
    <source>
        <dbReference type="Proteomes" id="UP000445000"/>
    </source>
</evidence>
<dbReference type="PANTHER" id="PTHR43685:SF11">
    <property type="entry name" value="GLYCOSYLTRANSFERASE TAGX-RELATED"/>
    <property type="match status" value="1"/>
</dbReference>
<accession>A0A829YKF3</accession>
<organism evidence="2 3">
    <name type="scientific">Steroidobacter agaridevorans</name>
    <dbReference type="NCBI Taxonomy" id="2695856"/>
    <lineage>
        <taxon>Bacteria</taxon>
        <taxon>Pseudomonadati</taxon>
        <taxon>Pseudomonadota</taxon>
        <taxon>Gammaproteobacteria</taxon>
        <taxon>Steroidobacterales</taxon>
        <taxon>Steroidobacteraceae</taxon>
        <taxon>Steroidobacter</taxon>
    </lineage>
</organism>
<dbReference type="Gene3D" id="3.90.550.10">
    <property type="entry name" value="Spore Coat Polysaccharide Biosynthesis Protein SpsA, Chain A"/>
    <property type="match status" value="1"/>
</dbReference>
<comment type="caution">
    <text evidence="2">The sequence shown here is derived from an EMBL/GenBank/DDBJ whole genome shotgun (WGS) entry which is preliminary data.</text>
</comment>
<dbReference type="AlphaFoldDB" id="A0A829YKF3"/>
<dbReference type="InterPro" id="IPR050834">
    <property type="entry name" value="Glycosyltransf_2"/>
</dbReference>
<evidence type="ECO:0000313" key="2">
    <source>
        <dbReference type="EMBL" id="GFE83331.1"/>
    </source>
</evidence>
<gene>
    <name evidence="2" type="ORF">GCM10011487_53310</name>
</gene>
<dbReference type="RefSeq" id="WP_161814961.1">
    <property type="nucleotide sequence ID" value="NZ_BLJN01000006.1"/>
</dbReference>
<dbReference type="InterPro" id="IPR001173">
    <property type="entry name" value="Glyco_trans_2-like"/>
</dbReference>
<evidence type="ECO:0000259" key="1">
    <source>
        <dbReference type="Pfam" id="PF00535"/>
    </source>
</evidence>
<dbReference type="EMBL" id="BLJN01000006">
    <property type="protein sequence ID" value="GFE83331.1"/>
    <property type="molecule type" value="Genomic_DNA"/>
</dbReference>
<dbReference type="InterPro" id="IPR029044">
    <property type="entry name" value="Nucleotide-diphossugar_trans"/>
</dbReference>
<dbReference type="PANTHER" id="PTHR43685">
    <property type="entry name" value="GLYCOSYLTRANSFERASE"/>
    <property type="match status" value="1"/>
</dbReference>
<name>A0A829YKF3_9GAMM</name>
<dbReference type="Proteomes" id="UP000445000">
    <property type="component" value="Unassembled WGS sequence"/>
</dbReference>
<protein>
    <recommendedName>
        <fullName evidence="1">Glycosyltransferase 2-like domain-containing protein</fullName>
    </recommendedName>
</protein>
<keyword evidence="3" id="KW-1185">Reference proteome</keyword>